<evidence type="ECO:0000259" key="1">
    <source>
        <dbReference type="PROSITE" id="PS50177"/>
    </source>
</evidence>
<dbReference type="SUPFAM" id="SSF54427">
    <property type="entry name" value="NTF2-like"/>
    <property type="match status" value="1"/>
</dbReference>
<dbReference type="GO" id="GO:0006913">
    <property type="term" value="P:nucleocytoplasmic transport"/>
    <property type="evidence" value="ECO:0007669"/>
    <property type="project" value="InterPro"/>
</dbReference>
<dbReference type="InterPro" id="IPR018222">
    <property type="entry name" value="Nuclear_transport_factor_2_euk"/>
</dbReference>
<name>A0A6A6W2A7_9PEZI</name>
<dbReference type="Gene3D" id="3.10.450.50">
    <property type="match status" value="1"/>
</dbReference>
<gene>
    <name evidence="2" type="ORF">EJ05DRAFT_487048</name>
</gene>
<dbReference type="PANTHER" id="PTHR12612">
    <property type="entry name" value="NUCLEAR TRANSPORT FACTOR 2"/>
    <property type="match status" value="1"/>
</dbReference>
<evidence type="ECO:0000313" key="2">
    <source>
        <dbReference type="EMBL" id="KAF2757058.1"/>
    </source>
</evidence>
<sequence length="162" mass="18100">MSEEAVETQAVKVATEAAEAFTDAFYTALQGSRHTLADYYIPHQTLPDGKIVPKIAWNGNVLHDGPAVQTFFENEMPFTHYQVHSLNCHILKVAPIQPPPTNPRDVERNFSIIITVNGDVRLEEATKGPLRGFAESFVMVPNTNPKVGHSWVIQAQNFRYVV</sequence>
<dbReference type="RefSeq" id="XP_033599509.1">
    <property type="nucleotide sequence ID" value="XM_033745585.1"/>
</dbReference>
<dbReference type="PROSITE" id="PS50177">
    <property type="entry name" value="NTF2_DOMAIN"/>
    <property type="match status" value="1"/>
</dbReference>
<evidence type="ECO:0000313" key="3">
    <source>
        <dbReference type="Proteomes" id="UP000799437"/>
    </source>
</evidence>
<protein>
    <recommendedName>
        <fullName evidence="1">NTF2 domain-containing protein</fullName>
    </recommendedName>
</protein>
<organism evidence="2 3">
    <name type="scientific">Pseudovirgaria hyperparasitica</name>
    <dbReference type="NCBI Taxonomy" id="470096"/>
    <lineage>
        <taxon>Eukaryota</taxon>
        <taxon>Fungi</taxon>
        <taxon>Dikarya</taxon>
        <taxon>Ascomycota</taxon>
        <taxon>Pezizomycotina</taxon>
        <taxon>Dothideomycetes</taxon>
        <taxon>Dothideomycetes incertae sedis</taxon>
        <taxon>Acrospermales</taxon>
        <taxon>Acrospermaceae</taxon>
        <taxon>Pseudovirgaria</taxon>
    </lineage>
</organism>
<dbReference type="OrthoDB" id="25408at2759"/>
<dbReference type="EMBL" id="ML996574">
    <property type="protein sequence ID" value="KAF2757058.1"/>
    <property type="molecule type" value="Genomic_DNA"/>
</dbReference>
<keyword evidence="3" id="KW-1185">Reference proteome</keyword>
<dbReference type="GeneID" id="54486639"/>
<dbReference type="Proteomes" id="UP000799437">
    <property type="component" value="Unassembled WGS sequence"/>
</dbReference>
<dbReference type="AlphaFoldDB" id="A0A6A6W2A7"/>
<reference evidence="2" key="1">
    <citation type="journal article" date="2020" name="Stud. Mycol.">
        <title>101 Dothideomycetes genomes: a test case for predicting lifestyles and emergence of pathogens.</title>
        <authorList>
            <person name="Haridas S."/>
            <person name="Albert R."/>
            <person name="Binder M."/>
            <person name="Bloem J."/>
            <person name="Labutti K."/>
            <person name="Salamov A."/>
            <person name="Andreopoulos B."/>
            <person name="Baker S."/>
            <person name="Barry K."/>
            <person name="Bills G."/>
            <person name="Bluhm B."/>
            <person name="Cannon C."/>
            <person name="Castanera R."/>
            <person name="Culley D."/>
            <person name="Daum C."/>
            <person name="Ezra D."/>
            <person name="Gonzalez J."/>
            <person name="Henrissat B."/>
            <person name="Kuo A."/>
            <person name="Liang C."/>
            <person name="Lipzen A."/>
            <person name="Lutzoni F."/>
            <person name="Magnuson J."/>
            <person name="Mondo S."/>
            <person name="Nolan M."/>
            <person name="Ohm R."/>
            <person name="Pangilinan J."/>
            <person name="Park H.-J."/>
            <person name="Ramirez L."/>
            <person name="Alfaro M."/>
            <person name="Sun H."/>
            <person name="Tritt A."/>
            <person name="Yoshinaga Y."/>
            <person name="Zwiers L.-H."/>
            <person name="Turgeon B."/>
            <person name="Goodwin S."/>
            <person name="Spatafora J."/>
            <person name="Crous P."/>
            <person name="Grigoriev I."/>
        </authorList>
    </citation>
    <scope>NUCLEOTIDE SEQUENCE</scope>
    <source>
        <strain evidence="2">CBS 121739</strain>
    </source>
</reference>
<accession>A0A6A6W2A7</accession>
<dbReference type="InterPro" id="IPR045875">
    <property type="entry name" value="NTF2"/>
</dbReference>
<dbReference type="InterPro" id="IPR032710">
    <property type="entry name" value="NTF2-like_dom_sf"/>
</dbReference>
<feature type="domain" description="NTF2" evidence="1">
    <location>
        <begin position="17"/>
        <end position="160"/>
    </location>
</feature>
<proteinExistence type="predicted"/>